<dbReference type="OrthoDB" id="10593190at2759"/>
<gene>
    <name evidence="1" type="ORF">DOTSEDRAFT_72256</name>
</gene>
<evidence type="ECO:0008006" key="3">
    <source>
        <dbReference type="Google" id="ProtNLM"/>
    </source>
</evidence>
<dbReference type="EMBL" id="KB446539">
    <property type="protein sequence ID" value="EME44739.1"/>
    <property type="molecule type" value="Genomic_DNA"/>
</dbReference>
<protein>
    <recommendedName>
        <fullName evidence="3">Apple domain-containing protein</fullName>
    </recommendedName>
</protein>
<reference evidence="1 2" key="2">
    <citation type="journal article" date="2012" name="PLoS Pathog.">
        <title>Diverse lifestyles and strategies of plant pathogenesis encoded in the genomes of eighteen Dothideomycetes fungi.</title>
        <authorList>
            <person name="Ohm R.A."/>
            <person name="Feau N."/>
            <person name="Henrissat B."/>
            <person name="Schoch C.L."/>
            <person name="Horwitz B.A."/>
            <person name="Barry K.W."/>
            <person name="Condon B.J."/>
            <person name="Copeland A.C."/>
            <person name="Dhillon B."/>
            <person name="Glaser F."/>
            <person name="Hesse C.N."/>
            <person name="Kosti I."/>
            <person name="LaButti K."/>
            <person name="Lindquist E.A."/>
            <person name="Lucas S."/>
            <person name="Salamov A.A."/>
            <person name="Bradshaw R.E."/>
            <person name="Ciuffetti L."/>
            <person name="Hamelin R.C."/>
            <person name="Kema G.H.J."/>
            <person name="Lawrence C."/>
            <person name="Scott J.A."/>
            <person name="Spatafora J.W."/>
            <person name="Turgeon B.G."/>
            <person name="de Wit P.J.G.M."/>
            <person name="Zhong S."/>
            <person name="Goodwin S.B."/>
            <person name="Grigoriev I.V."/>
        </authorList>
    </citation>
    <scope>NUCLEOTIDE SEQUENCE [LARGE SCALE GENOMIC DNA]</scope>
    <source>
        <strain evidence="2">NZE10 / CBS 128990</strain>
    </source>
</reference>
<accession>N1PQN8</accession>
<dbReference type="HOGENOM" id="CLU_2469055_0_0_1"/>
<evidence type="ECO:0000313" key="2">
    <source>
        <dbReference type="Proteomes" id="UP000016933"/>
    </source>
</evidence>
<reference evidence="2" key="1">
    <citation type="journal article" date="2012" name="PLoS Genet.">
        <title>The genomes of the fungal plant pathogens Cladosporium fulvum and Dothistroma septosporum reveal adaptation to different hosts and lifestyles but also signatures of common ancestry.</title>
        <authorList>
            <person name="de Wit P.J.G.M."/>
            <person name="van der Burgt A."/>
            <person name="Oekmen B."/>
            <person name="Stergiopoulos I."/>
            <person name="Abd-Elsalam K.A."/>
            <person name="Aerts A.L."/>
            <person name="Bahkali A.H."/>
            <person name="Beenen H.G."/>
            <person name="Chettri P."/>
            <person name="Cox M.P."/>
            <person name="Datema E."/>
            <person name="de Vries R.P."/>
            <person name="Dhillon B."/>
            <person name="Ganley A.R."/>
            <person name="Griffiths S.A."/>
            <person name="Guo Y."/>
            <person name="Hamelin R.C."/>
            <person name="Henrissat B."/>
            <person name="Kabir M.S."/>
            <person name="Jashni M.K."/>
            <person name="Kema G."/>
            <person name="Klaubauf S."/>
            <person name="Lapidus A."/>
            <person name="Levasseur A."/>
            <person name="Lindquist E."/>
            <person name="Mehrabi R."/>
            <person name="Ohm R.A."/>
            <person name="Owen T.J."/>
            <person name="Salamov A."/>
            <person name="Schwelm A."/>
            <person name="Schijlen E."/>
            <person name="Sun H."/>
            <person name="van den Burg H.A."/>
            <person name="van Ham R.C.H.J."/>
            <person name="Zhang S."/>
            <person name="Goodwin S.B."/>
            <person name="Grigoriev I.V."/>
            <person name="Collemare J."/>
            <person name="Bradshaw R.E."/>
        </authorList>
    </citation>
    <scope>NUCLEOTIDE SEQUENCE [LARGE SCALE GENOMIC DNA]</scope>
    <source>
        <strain evidence="2">NZE10 / CBS 128990</strain>
    </source>
</reference>
<dbReference type="Proteomes" id="UP000016933">
    <property type="component" value="Unassembled WGS sequence"/>
</dbReference>
<sequence>MNARNGATGVYLLAANDGSYGVNNIAGINNSLDCCNLCATTADCSVSIYTAASGGCYQLSNCGLHFPAVQDGSYDWVVNNGCGEAVPN</sequence>
<organism evidence="1 2">
    <name type="scientific">Dothistroma septosporum (strain NZE10 / CBS 128990)</name>
    <name type="common">Red band needle blight fungus</name>
    <name type="synonym">Mycosphaerella pini</name>
    <dbReference type="NCBI Taxonomy" id="675120"/>
    <lineage>
        <taxon>Eukaryota</taxon>
        <taxon>Fungi</taxon>
        <taxon>Dikarya</taxon>
        <taxon>Ascomycota</taxon>
        <taxon>Pezizomycotina</taxon>
        <taxon>Dothideomycetes</taxon>
        <taxon>Dothideomycetidae</taxon>
        <taxon>Mycosphaerellales</taxon>
        <taxon>Mycosphaerellaceae</taxon>
        <taxon>Dothistroma</taxon>
    </lineage>
</organism>
<dbReference type="AlphaFoldDB" id="N1PQN8"/>
<name>N1PQN8_DOTSN</name>
<proteinExistence type="predicted"/>
<keyword evidence="2" id="KW-1185">Reference proteome</keyword>
<evidence type="ECO:0000313" key="1">
    <source>
        <dbReference type="EMBL" id="EME44739.1"/>
    </source>
</evidence>